<dbReference type="Pfam" id="PF03765">
    <property type="entry name" value="CRAL_TRIO_N"/>
    <property type="match status" value="1"/>
</dbReference>
<dbReference type="PANTHER" id="PTHR45824">
    <property type="entry name" value="GH16843P"/>
    <property type="match status" value="1"/>
</dbReference>
<evidence type="ECO:0000259" key="1">
    <source>
        <dbReference type="PROSITE" id="PS50191"/>
    </source>
</evidence>
<organism evidence="2 3">
    <name type="scientific">Conidiobolus coronatus (strain ATCC 28846 / CBS 209.66 / NRRL 28638)</name>
    <name type="common">Delacroixia coronata</name>
    <dbReference type="NCBI Taxonomy" id="796925"/>
    <lineage>
        <taxon>Eukaryota</taxon>
        <taxon>Fungi</taxon>
        <taxon>Fungi incertae sedis</taxon>
        <taxon>Zoopagomycota</taxon>
        <taxon>Entomophthoromycotina</taxon>
        <taxon>Entomophthoromycetes</taxon>
        <taxon>Entomophthorales</taxon>
        <taxon>Ancylistaceae</taxon>
        <taxon>Conidiobolus</taxon>
    </lineage>
</organism>
<keyword evidence="3" id="KW-1185">Reference proteome</keyword>
<dbReference type="PROSITE" id="PS50191">
    <property type="entry name" value="CRAL_TRIO"/>
    <property type="match status" value="1"/>
</dbReference>
<name>A0A137P5Z3_CONC2</name>
<dbReference type="Pfam" id="PF00650">
    <property type="entry name" value="CRAL_TRIO"/>
    <property type="match status" value="1"/>
</dbReference>
<dbReference type="SMART" id="SM01100">
    <property type="entry name" value="CRAL_TRIO_N"/>
    <property type="match status" value="1"/>
</dbReference>
<dbReference type="CDD" id="cd00170">
    <property type="entry name" value="SEC14"/>
    <property type="match status" value="1"/>
</dbReference>
<dbReference type="Gene3D" id="3.40.525.10">
    <property type="entry name" value="CRAL-TRIO lipid binding domain"/>
    <property type="match status" value="1"/>
</dbReference>
<accession>A0A137P5Z3</accession>
<dbReference type="OrthoDB" id="75724at2759"/>
<gene>
    <name evidence="2" type="ORF">CONCODRAFT_78882</name>
</gene>
<dbReference type="EMBL" id="KQ964503">
    <property type="protein sequence ID" value="KXN70416.1"/>
    <property type="molecule type" value="Genomic_DNA"/>
</dbReference>
<evidence type="ECO:0000313" key="3">
    <source>
        <dbReference type="Proteomes" id="UP000070444"/>
    </source>
</evidence>
<protein>
    <submittedName>
        <fullName evidence="2">CRAL/TRIO domain-containing protein</fullName>
    </submittedName>
</protein>
<dbReference type="AlphaFoldDB" id="A0A137P5Z3"/>
<dbReference type="InterPro" id="IPR036865">
    <property type="entry name" value="CRAL-TRIO_dom_sf"/>
</dbReference>
<dbReference type="InterPro" id="IPR011074">
    <property type="entry name" value="CRAL/TRIO_N_dom"/>
</dbReference>
<dbReference type="InterPro" id="IPR052578">
    <property type="entry name" value="PI_Transfer_CRAL-TRIO"/>
</dbReference>
<dbReference type="Proteomes" id="UP000070444">
    <property type="component" value="Unassembled WGS sequence"/>
</dbReference>
<reference evidence="2 3" key="1">
    <citation type="journal article" date="2015" name="Genome Biol. Evol.">
        <title>Phylogenomic analyses indicate that early fungi evolved digesting cell walls of algal ancestors of land plants.</title>
        <authorList>
            <person name="Chang Y."/>
            <person name="Wang S."/>
            <person name="Sekimoto S."/>
            <person name="Aerts A.L."/>
            <person name="Choi C."/>
            <person name="Clum A."/>
            <person name="LaButti K.M."/>
            <person name="Lindquist E.A."/>
            <person name="Yee Ngan C."/>
            <person name="Ohm R.A."/>
            <person name="Salamov A.A."/>
            <person name="Grigoriev I.V."/>
            <person name="Spatafora J.W."/>
            <person name="Berbee M.L."/>
        </authorList>
    </citation>
    <scope>NUCLEOTIDE SEQUENCE [LARGE SCALE GENOMIC DNA]</scope>
    <source>
        <strain evidence="2 3">NRRL 28638</strain>
    </source>
</reference>
<dbReference type="InterPro" id="IPR036273">
    <property type="entry name" value="CRAL/TRIO_N_dom_sf"/>
</dbReference>
<dbReference type="SUPFAM" id="SSF46938">
    <property type="entry name" value="CRAL/TRIO N-terminal domain"/>
    <property type="match status" value="1"/>
</dbReference>
<dbReference type="GO" id="GO:0008526">
    <property type="term" value="F:phosphatidylinositol transfer activity"/>
    <property type="evidence" value="ECO:0007669"/>
    <property type="project" value="TreeGrafter"/>
</dbReference>
<dbReference type="PANTHER" id="PTHR45824:SF29">
    <property type="entry name" value="GH16843P"/>
    <property type="match status" value="1"/>
</dbReference>
<dbReference type="InterPro" id="IPR001251">
    <property type="entry name" value="CRAL-TRIO_dom"/>
</dbReference>
<dbReference type="SUPFAM" id="SSF52087">
    <property type="entry name" value="CRAL/TRIO domain"/>
    <property type="match status" value="1"/>
</dbReference>
<sequence>MSGGENSYLYLKSDQLITSRPTSADLTDVQLVLLNQFKANLPIIISPDKEEHDDEEFCDEACLLRYLRATRWKLDESVERLKSTLAWRRSYKPHKLRVDEFLEAGAKGQMYINGFDLDNRPIVHLVPANRTITDEDKKIQFLVFTLETAIKCLPPNVEKFAFIIDFRKHGSTASGSISLTGTRKTAQIFSAHYPERVGAVYFMESSWLLSGFFRFMSPLIDPVTRDKFNFVSLKQCLCSSSPLAKNIDYKYLYTEFGGVSKYKFKPETYYSEVKALYNNEDKN</sequence>
<evidence type="ECO:0000313" key="2">
    <source>
        <dbReference type="EMBL" id="KXN70416.1"/>
    </source>
</evidence>
<feature type="domain" description="CRAL-TRIO" evidence="1">
    <location>
        <begin position="94"/>
        <end position="264"/>
    </location>
</feature>
<proteinExistence type="predicted"/>
<dbReference type="OMA" id="RPLFYMK"/>
<dbReference type="SMART" id="SM00516">
    <property type="entry name" value="SEC14"/>
    <property type="match status" value="1"/>
</dbReference>